<dbReference type="RefSeq" id="WP_166274140.1">
    <property type="nucleotide sequence ID" value="NZ_JAAFGS010000003.1"/>
</dbReference>
<sequence length="217" mass="24189">MPFSFEVIRERIDRIADSVIAGGGVVQAMRMGAPAAEEQVAEAERRLGAELPAGFRQVLLRCSGEFDFRWFLDEDAELPSPYGDIFRGELGWSLARLPEIDEGRRNWVKEVFSNPDNEYDKVWQNKLAFMEVGNGDYLALDLGEDDGPVVYLSHADGKGHGFVLGRNFIDFLERGSRIGFVGPEDFQWVIFADSGHGGLNAEGHEAAGFRKLMGFEP</sequence>
<proteinExistence type="predicted"/>
<dbReference type="SMART" id="SM00860">
    <property type="entry name" value="SMI1_KNR4"/>
    <property type="match status" value="1"/>
</dbReference>
<keyword evidence="3" id="KW-1185">Reference proteome</keyword>
<feature type="domain" description="Knr4/Smi1-like" evidence="1">
    <location>
        <begin position="34"/>
        <end position="174"/>
    </location>
</feature>
<dbReference type="SUPFAM" id="SSF160631">
    <property type="entry name" value="SMI1/KNR4-like"/>
    <property type="match status" value="1"/>
</dbReference>
<dbReference type="InterPro" id="IPR018958">
    <property type="entry name" value="Knr4/Smi1-like_dom"/>
</dbReference>
<evidence type="ECO:0000259" key="1">
    <source>
        <dbReference type="SMART" id="SM00860"/>
    </source>
</evidence>
<dbReference type="Pfam" id="PF09346">
    <property type="entry name" value="SMI1_KNR4"/>
    <property type="match status" value="1"/>
</dbReference>
<comment type="caution">
    <text evidence="2">The sequence shown here is derived from an EMBL/GenBank/DDBJ whole genome shotgun (WGS) entry which is preliminary data.</text>
</comment>
<dbReference type="EMBL" id="JAAFGS010000003">
    <property type="protein sequence ID" value="NGZ75726.1"/>
    <property type="molecule type" value="Genomic_DNA"/>
</dbReference>
<reference evidence="2 3" key="1">
    <citation type="submission" date="2020-01" db="EMBL/GenBank/DDBJ databases">
        <title>Polyphasic characterisation and genomic insights into a novel alkali tolerant bacterium VR-M41.</title>
        <authorList>
            <person name="Vemuluri V.R."/>
        </authorList>
    </citation>
    <scope>NUCLEOTIDE SEQUENCE [LARGE SCALE GENOMIC DNA]</scope>
    <source>
        <strain evidence="2 3">VR-M41</strain>
    </source>
</reference>
<name>A0ABX0F434_9BACL</name>
<evidence type="ECO:0000313" key="3">
    <source>
        <dbReference type="Proteomes" id="UP000800303"/>
    </source>
</evidence>
<protein>
    <submittedName>
        <fullName evidence="2">SMI1/KNR4 family protein</fullName>
    </submittedName>
</protein>
<dbReference type="Gene3D" id="3.40.1580.10">
    <property type="entry name" value="SMI1/KNR4-like"/>
    <property type="match status" value="1"/>
</dbReference>
<evidence type="ECO:0000313" key="2">
    <source>
        <dbReference type="EMBL" id="NGZ75726.1"/>
    </source>
</evidence>
<dbReference type="Proteomes" id="UP000800303">
    <property type="component" value="Unassembled WGS sequence"/>
</dbReference>
<organism evidence="2 3">
    <name type="scientific">Saccharibacillus alkalitolerans</name>
    <dbReference type="NCBI Taxonomy" id="2705290"/>
    <lineage>
        <taxon>Bacteria</taxon>
        <taxon>Bacillati</taxon>
        <taxon>Bacillota</taxon>
        <taxon>Bacilli</taxon>
        <taxon>Bacillales</taxon>
        <taxon>Paenibacillaceae</taxon>
        <taxon>Saccharibacillus</taxon>
    </lineage>
</organism>
<dbReference type="InterPro" id="IPR037883">
    <property type="entry name" value="Knr4/Smi1-like_sf"/>
</dbReference>
<accession>A0ABX0F434</accession>
<gene>
    <name evidence="2" type="ORF">GYN08_10360</name>
</gene>